<reference evidence="2" key="1">
    <citation type="submission" date="2022-09" db="EMBL/GenBank/DDBJ databases">
        <title>Diverse halophilic archaea isolated from saline environments.</title>
        <authorList>
            <person name="Cui H.-L."/>
        </authorList>
    </citation>
    <scope>NUCLEOTIDE SEQUENCE</scope>
    <source>
        <strain evidence="2">ZS-35-S2</strain>
    </source>
</reference>
<proteinExistence type="predicted"/>
<organism evidence="2 3">
    <name type="scientific">Salinirubellus salinus</name>
    <dbReference type="NCBI Taxonomy" id="1364945"/>
    <lineage>
        <taxon>Archaea</taxon>
        <taxon>Methanobacteriati</taxon>
        <taxon>Methanobacteriota</taxon>
        <taxon>Stenosarchaea group</taxon>
        <taxon>Halobacteria</taxon>
        <taxon>Halobacteriales</taxon>
        <taxon>Natronomonadaceae</taxon>
        <taxon>Salinirubellus</taxon>
    </lineage>
</organism>
<keyword evidence="3" id="KW-1185">Reference proteome</keyword>
<name>A0A9E7R6Q2_9EURY</name>
<dbReference type="InterPro" id="IPR058266">
    <property type="entry name" value="DUF7960"/>
</dbReference>
<evidence type="ECO:0000313" key="3">
    <source>
        <dbReference type="Proteomes" id="UP001057580"/>
    </source>
</evidence>
<sequence>MYTGKTEQPCCLCDDPDTAARIDIPPRAVQLLKNSGPIAWRDIEGEVSIHFCESDWEVVRDLVLETGMTPLPRCNVARASFVLREDFEALLNDTRDEPNQRPLEREMLADADRVVREYGDADSLHSERALVEARVVRWAMEELDAVDGEPGVEA</sequence>
<evidence type="ECO:0000313" key="2">
    <source>
        <dbReference type="EMBL" id="UWM56849.1"/>
    </source>
</evidence>
<dbReference type="RefSeq" id="WP_260643963.1">
    <property type="nucleotide sequence ID" value="NZ_CP104003.1"/>
</dbReference>
<feature type="domain" description="DUF7960" evidence="1">
    <location>
        <begin position="1"/>
        <end position="145"/>
    </location>
</feature>
<evidence type="ECO:0000259" key="1">
    <source>
        <dbReference type="Pfam" id="PF25901"/>
    </source>
</evidence>
<dbReference type="Proteomes" id="UP001057580">
    <property type="component" value="Chromosome"/>
</dbReference>
<accession>A0A9E7R6Q2</accession>
<dbReference type="KEGG" id="ssai:N0B31_06220"/>
<protein>
    <recommendedName>
        <fullName evidence="1">DUF7960 domain-containing protein</fullName>
    </recommendedName>
</protein>
<dbReference type="AlphaFoldDB" id="A0A9E7R6Q2"/>
<dbReference type="Pfam" id="PF25901">
    <property type="entry name" value="DUF7960"/>
    <property type="match status" value="1"/>
</dbReference>
<gene>
    <name evidence="2" type="ORF">N0B31_06220</name>
</gene>
<dbReference type="GeneID" id="74942000"/>
<dbReference type="EMBL" id="CP104003">
    <property type="protein sequence ID" value="UWM56849.1"/>
    <property type="molecule type" value="Genomic_DNA"/>
</dbReference>